<feature type="transmembrane region" description="Helical" evidence="2">
    <location>
        <begin position="336"/>
        <end position="357"/>
    </location>
</feature>
<dbReference type="PANTHER" id="PTHR38434">
    <property type="entry name" value="BLL2549 PROTEIN"/>
    <property type="match status" value="1"/>
</dbReference>
<feature type="transmembrane region" description="Helical" evidence="2">
    <location>
        <begin position="565"/>
        <end position="585"/>
    </location>
</feature>
<feature type="transmembrane region" description="Helical" evidence="2">
    <location>
        <begin position="369"/>
        <end position="389"/>
    </location>
</feature>
<dbReference type="PANTHER" id="PTHR38434:SF1">
    <property type="entry name" value="BLL2549 PROTEIN"/>
    <property type="match status" value="1"/>
</dbReference>
<evidence type="ECO:0000256" key="1">
    <source>
        <dbReference type="SAM" id="MobiDB-lite"/>
    </source>
</evidence>
<feature type="transmembrane region" description="Helical" evidence="2">
    <location>
        <begin position="626"/>
        <end position="646"/>
    </location>
</feature>
<sequence length="929" mass="102645">MDKKVILTLAGLILGAVCSQDPFGGLVGGILGFLLGQAWGFSIQVKGLEREVIRLNSLMTQNTSETVAQDSPSSNNQPAVDNTVPATALTSSPDLEPDTSVRSGAEKTSKTYKKSDWNEASVSTFDAYDSDSKAPSLFTKVCDKVRDFFFQGNPVVRVGMLVLFFGLSFLAKYASGAGLFPIELRLTVIALVAIALLGLGWKTRVRHNGYGLILQGGGIAALYLTLFAAGKLYTLMPTSLAFGLMFVIVLLGAALAVLQNAQILALMATAGGFLAPILTSDGTGSHVGLFSFYLILNMGVLTIAWFKSWRLLNWVGFIFTFVITSTWSVLSYEPDLYVTTQPFLLAFFALYLTISVLFSTKQPPKLKGLVDGSLVFGLPVVAFGLQTMLLKHTEYGLAISALLLSAVYIVLASMLWKKYPETHRLLIESFIALGAVFATLAVPLALDASWTSATWCIEAAGLVWIGARQQRLLPRIAGYAMYALGVISLQFDANFQSDLLAIFKNNGIGLLILAVSALAIALVLQRQGRSVSLHERYLEWVGITFGLTWWMMFGLLELLTRLAEHWVFAAIIVFISLSMLGVMVLSGRLRWPNLLRATYSLLPLVALWISGFAVVWWAGLSSMHPFASLGWLALCVFAVVQYRFLWLQRECREEGVKAAIESKLTQYWHVLTAWLLLGTAYWELQWWQQAMNWHPVLTLLLWFIAFTGPLVALMVALKRTHWPFQTYLTDYKDRLPVPLVALTGFWFVVASIESGEIGFLYLPLLNPLDLMQLAIVVLLGYLFKSNVFGLAHVDRVYRIGAPALLGFVWLNILVLRTMHHYDEVAYNAFDLWQSSTVHMALSILWSLCALVIMNASRRLQNRKLWILGASLLGLVLLKLFTKDLTGTGNLARIISFMVVGGLMLLIGYLSPIPSRDASNVSAETKEEQV</sequence>
<evidence type="ECO:0000313" key="5">
    <source>
        <dbReference type="Proteomes" id="UP000092840"/>
    </source>
</evidence>
<feature type="transmembrane region" description="Helical" evidence="2">
    <location>
        <begin position="479"/>
        <end position="495"/>
    </location>
</feature>
<feature type="transmembrane region" description="Helical" evidence="2">
    <location>
        <begin position="507"/>
        <end position="525"/>
    </location>
</feature>
<gene>
    <name evidence="3" type="ORF">MGA5115_02016</name>
    <name evidence="4" type="ORF">MGA5116_01388</name>
</gene>
<dbReference type="InterPro" id="IPR019286">
    <property type="entry name" value="DUF2339_TM"/>
</dbReference>
<feature type="transmembrane region" description="Helical" evidence="2">
    <location>
        <begin position="212"/>
        <end position="233"/>
    </location>
</feature>
<reference evidence="4 5" key="2">
    <citation type="submission" date="2016-06" db="EMBL/GenBank/DDBJ databases">
        <authorList>
            <person name="Rodrigo-Torres L."/>
            <person name="Arahal D.R."/>
        </authorList>
    </citation>
    <scope>NUCLEOTIDE SEQUENCE [LARGE SCALE GENOMIC DNA]</scope>
    <source>
        <strain evidence="4 5">CECT 5116</strain>
    </source>
</reference>
<feature type="transmembrane region" description="Helical" evidence="2">
    <location>
        <begin position="311"/>
        <end position="330"/>
    </location>
</feature>
<feature type="transmembrane region" description="Helical" evidence="2">
    <location>
        <begin position="893"/>
        <end position="910"/>
    </location>
</feature>
<dbReference type="InterPro" id="IPR014600">
    <property type="entry name" value="UCP035905_mem"/>
</dbReference>
<reference evidence="3 6" key="1">
    <citation type="submission" date="2016-06" db="EMBL/GenBank/DDBJ databases">
        <authorList>
            <person name="Kjaerup R.B."/>
            <person name="Dalgaard T.S."/>
            <person name="Juul-Madsen H.R."/>
        </authorList>
    </citation>
    <scope>NUCLEOTIDE SEQUENCE [LARGE SCALE GENOMIC DNA]</scope>
    <source>
        <strain evidence="3 6">CECT 5115</strain>
    </source>
</reference>
<feature type="compositionally biased region" description="Polar residues" evidence="1">
    <location>
        <begin position="64"/>
        <end position="93"/>
    </location>
</feature>
<keyword evidence="2" id="KW-0812">Transmembrane</keyword>
<protein>
    <recommendedName>
        <fullName evidence="7">DUF2339 domain-containing protein</fullName>
    </recommendedName>
</protein>
<feature type="transmembrane region" description="Helical" evidence="2">
    <location>
        <begin position="395"/>
        <end position="416"/>
    </location>
</feature>
<evidence type="ECO:0000313" key="3">
    <source>
        <dbReference type="EMBL" id="SBT17899.1"/>
    </source>
</evidence>
<dbReference type="AlphaFoldDB" id="A0A1C3JS87"/>
<evidence type="ECO:0008006" key="7">
    <source>
        <dbReference type="Google" id="ProtNLM"/>
    </source>
</evidence>
<feature type="transmembrane region" description="Helical" evidence="2">
    <location>
        <begin position="450"/>
        <end position="467"/>
    </location>
</feature>
<feature type="transmembrane region" description="Helical" evidence="2">
    <location>
        <begin position="735"/>
        <end position="752"/>
    </location>
</feature>
<feature type="transmembrane region" description="Helical" evidence="2">
    <location>
        <begin position="180"/>
        <end position="200"/>
    </location>
</feature>
<dbReference type="EMBL" id="FLRB01000008">
    <property type="protein sequence ID" value="SBT20801.1"/>
    <property type="molecule type" value="Genomic_DNA"/>
</dbReference>
<organism evidence="3 6">
    <name type="scientific">Marinomonas gallaica</name>
    <dbReference type="NCBI Taxonomy" id="1806667"/>
    <lineage>
        <taxon>Bacteria</taxon>
        <taxon>Pseudomonadati</taxon>
        <taxon>Pseudomonadota</taxon>
        <taxon>Gammaproteobacteria</taxon>
        <taxon>Oceanospirillales</taxon>
        <taxon>Oceanospirillaceae</taxon>
        <taxon>Marinomonas</taxon>
    </lineage>
</organism>
<dbReference type="RefSeq" id="WP_067035780.1">
    <property type="nucleotide sequence ID" value="NZ_FLRA01000014.1"/>
</dbReference>
<feature type="transmembrane region" description="Helical" evidence="2">
    <location>
        <begin position="835"/>
        <end position="852"/>
    </location>
</feature>
<dbReference type="PIRSF" id="PIRSF035905">
    <property type="entry name" value="UCP035905_mp"/>
    <property type="match status" value="1"/>
</dbReference>
<feature type="transmembrane region" description="Helical" evidence="2">
    <location>
        <begin position="286"/>
        <end position="306"/>
    </location>
</feature>
<dbReference type="Proteomes" id="UP000092871">
    <property type="component" value="Unassembled WGS sequence"/>
</dbReference>
<feature type="transmembrane region" description="Helical" evidence="2">
    <location>
        <begin position="864"/>
        <end position="881"/>
    </location>
</feature>
<keyword evidence="2" id="KW-1133">Transmembrane helix</keyword>
<proteinExistence type="predicted"/>
<accession>A0A1C3JS87</accession>
<feature type="transmembrane region" description="Helical" evidence="2">
    <location>
        <begin position="764"/>
        <end position="783"/>
    </location>
</feature>
<dbReference type="OrthoDB" id="207428at2"/>
<feature type="region of interest" description="Disordered" evidence="1">
    <location>
        <begin position="64"/>
        <end position="108"/>
    </location>
</feature>
<name>A0A1C3JS87_9GAMM</name>
<feature type="transmembrane region" description="Helical" evidence="2">
    <location>
        <begin position="795"/>
        <end position="815"/>
    </location>
</feature>
<evidence type="ECO:0000256" key="2">
    <source>
        <dbReference type="SAM" id="Phobius"/>
    </source>
</evidence>
<dbReference type="EMBL" id="FLRA01000014">
    <property type="protein sequence ID" value="SBT17899.1"/>
    <property type="molecule type" value="Genomic_DNA"/>
</dbReference>
<feature type="transmembrane region" description="Helical" evidence="2">
    <location>
        <begin position="537"/>
        <end position="559"/>
    </location>
</feature>
<dbReference type="Pfam" id="PF10101">
    <property type="entry name" value="DUF2339"/>
    <property type="match status" value="1"/>
</dbReference>
<feature type="transmembrane region" description="Helical" evidence="2">
    <location>
        <begin position="239"/>
        <end position="258"/>
    </location>
</feature>
<feature type="transmembrane region" description="Helical" evidence="2">
    <location>
        <begin position="667"/>
        <end position="684"/>
    </location>
</feature>
<keyword evidence="2" id="KW-0472">Membrane</keyword>
<feature type="transmembrane region" description="Helical" evidence="2">
    <location>
        <begin position="425"/>
        <end position="444"/>
    </location>
</feature>
<dbReference type="Proteomes" id="UP000092840">
    <property type="component" value="Unassembled WGS sequence"/>
</dbReference>
<evidence type="ECO:0000313" key="4">
    <source>
        <dbReference type="EMBL" id="SBT20801.1"/>
    </source>
</evidence>
<evidence type="ECO:0000313" key="6">
    <source>
        <dbReference type="Proteomes" id="UP000092871"/>
    </source>
</evidence>
<feature type="transmembrane region" description="Helical" evidence="2">
    <location>
        <begin position="597"/>
        <end position="620"/>
    </location>
</feature>
<feature type="transmembrane region" description="Helical" evidence="2">
    <location>
        <begin position="154"/>
        <end position="174"/>
    </location>
</feature>
<feature type="transmembrane region" description="Helical" evidence="2">
    <location>
        <begin position="263"/>
        <end position="280"/>
    </location>
</feature>
<feature type="transmembrane region" description="Helical" evidence="2">
    <location>
        <begin position="696"/>
        <end position="715"/>
    </location>
</feature>
<keyword evidence="5" id="KW-1185">Reference proteome</keyword>